<comment type="caution">
    <text evidence="3">The sequence shown here is derived from an EMBL/GenBank/DDBJ whole genome shotgun (WGS) entry which is preliminary data.</text>
</comment>
<dbReference type="PROSITE" id="PS50921">
    <property type="entry name" value="ANTAR"/>
    <property type="match status" value="1"/>
</dbReference>
<dbReference type="SUPFAM" id="SSF55785">
    <property type="entry name" value="PYP-like sensor domain (PAS domain)"/>
    <property type="match status" value="1"/>
</dbReference>
<dbReference type="InterPro" id="IPR036388">
    <property type="entry name" value="WH-like_DNA-bd_sf"/>
</dbReference>
<dbReference type="Gene3D" id="2.10.70.100">
    <property type="match status" value="1"/>
</dbReference>
<feature type="region of interest" description="Disordered" evidence="1">
    <location>
        <begin position="1"/>
        <end position="63"/>
    </location>
</feature>
<organism evidence="3 4">
    <name type="scientific">Pedococcus ginsenosidimutans</name>
    <dbReference type="NCBI Taxonomy" id="490570"/>
    <lineage>
        <taxon>Bacteria</taxon>
        <taxon>Bacillati</taxon>
        <taxon>Actinomycetota</taxon>
        <taxon>Actinomycetes</taxon>
        <taxon>Micrococcales</taxon>
        <taxon>Intrasporangiaceae</taxon>
        <taxon>Pedococcus</taxon>
    </lineage>
</organism>
<dbReference type="InterPro" id="IPR013655">
    <property type="entry name" value="PAS_fold_3"/>
</dbReference>
<dbReference type="InterPro" id="IPR035965">
    <property type="entry name" value="PAS-like_dom_sf"/>
</dbReference>
<evidence type="ECO:0000256" key="1">
    <source>
        <dbReference type="SAM" id="MobiDB-lite"/>
    </source>
</evidence>
<dbReference type="Gene3D" id="1.10.10.10">
    <property type="entry name" value="Winged helix-like DNA-binding domain superfamily/Winged helix DNA-binding domain"/>
    <property type="match status" value="1"/>
</dbReference>
<accession>A0ABP8Y3N0</accession>
<feature type="domain" description="ANTAR" evidence="2">
    <location>
        <begin position="196"/>
        <end position="257"/>
    </location>
</feature>
<evidence type="ECO:0000313" key="3">
    <source>
        <dbReference type="EMBL" id="GAA4719873.1"/>
    </source>
</evidence>
<keyword evidence="4" id="KW-1185">Reference proteome</keyword>
<name>A0ABP8Y3N0_9MICO</name>
<protein>
    <recommendedName>
        <fullName evidence="2">ANTAR domain-containing protein</fullName>
    </recommendedName>
</protein>
<dbReference type="Proteomes" id="UP001500556">
    <property type="component" value="Unassembled WGS sequence"/>
</dbReference>
<reference evidence="4" key="1">
    <citation type="journal article" date="2019" name="Int. J. Syst. Evol. Microbiol.">
        <title>The Global Catalogue of Microorganisms (GCM) 10K type strain sequencing project: providing services to taxonomists for standard genome sequencing and annotation.</title>
        <authorList>
            <consortium name="The Broad Institute Genomics Platform"/>
            <consortium name="The Broad Institute Genome Sequencing Center for Infectious Disease"/>
            <person name="Wu L."/>
            <person name="Ma J."/>
        </authorList>
    </citation>
    <scope>NUCLEOTIDE SEQUENCE [LARGE SCALE GENOMIC DNA]</scope>
    <source>
        <strain evidence="4">JCM 18961</strain>
    </source>
</reference>
<dbReference type="EMBL" id="BAABLO010000004">
    <property type="protein sequence ID" value="GAA4719873.1"/>
    <property type="molecule type" value="Genomic_DNA"/>
</dbReference>
<sequence>MSTVTPHEAPLPGAPHPDLPPEAAVAAVDRAEPASGPAQPVTDTMPPAHDPVGTVTDEAPDKGELDVNEPWDEPFNPLVAVAAGTSEPAARFRFDVVTGSWWWSPGMFALHGFEAGDVEPSTDLLMAHKHPEDLLATEDTLRGVLATGEPFCCRHRVVDAHGRIREVLSVGEGFCDDDGNVIAVQGYFVDLTDAFRQQAGGGRPQTPTSLERVIALEQAKGILIGAFRLTAGAALELLRWRSEETGTEVELIAQGLVAEFVSVEEDDDLSPARRACTYLGLKPLEDD</sequence>
<evidence type="ECO:0000313" key="4">
    <source>
        <dbReference type="Proteomes" id="UP001500556"/>
    </source>
</evidence>
<dbReference type="RefSeq" id="WP_345502434.1">
    <property type="nucleotide sequence ID" value="NZ_BAABLO010000004.1"/>
</dbReference>
<dbReference type="InterPro" id="IPR005561">
    <property type="entry name" value="ANTAR"/>
</dbReference>
<dbReference type="Pfam" id="PF08447">
    <property type="entry name" value="PAS_3"/>
    <property type="match status" value="1"/>
</dbReference>
<proteinExistence type="predicted"/>
<dbReference type="Pfam" id="PF03861">
    <property type="entry name" value="ANTAR"/>
    <property type="match status" value="1"/>
</dbReference>
<dbReference type="Gene3D" id="3.30.450.20">
    <property type="entry name" value="PAS domain"/>
    <property type="match status" value="1"/>
</dbReference>
<dbReference type="SMART" id="SM01012">
    <property type="entry name" value="ANTAR"/>
    <property type="match status" value="1"/>
</dbReference>
<evidence type="ECO:0000259" key="2">
    <source>
        <dbReference type="PROSITE" id="PS50921"/>
    </source>
</evidence>
<gene>
    <name evidence="3" type="ORF">GCM10025782_16630</name>
</gene>